<evidence type="ECO:0007829" key="8">
    <source>
        <dbReference type="PeptideAtlas" id="Q9SXA8"/>
    </source>
</evidence>
<organism evidence="5">
    <name type="scientific">Arabidopsis thaliana</name>
    <name type="common">Mouse-ear cress</name>
    <dbReference type="NCBI Taxonomy" id="3702"/>
    <lineage>
        <taxon>Eukaryota</taxon>
        <taxon>Viridiplantae</taxon>
        <taxon>Streptophyta</taxon>
        <taxon>Embryophyta</taxon>
        <taxon>Tracheophyta</taxon>
        <taxon>Spermatophyta</taxon>
        <taxon>Magnoliopsida</taxon>
        <taxon>eudicotyledons</taxon>
        <taxon>Gunneridae</taxon>
        <taxon>Pentapetalae</taxon>
        <taxon>rosids</taxon>
        <taxon>malvids</taxon>
        <taxon>Brassicales</taxon>
        <taxon>Brassicaceae</taxon>
        <taxon>Camelineae</taxon>
        <taxon>Arabidopsis</taxon>
    </lineage>
</organism>
<feature type="region of interest" description="Disordered" evidence="1">
    <location>
        <begin position="183"/>
        <end position="215"/>
    </location>
</feature>
<evidence type="ECO:0000256" key="1">
    <source>
        <dbReference type="SAM" id="MobiDB-lite"/>
    </source>
</evidence>
<keyword evidence="2" id="KW-1133">Transmembrane helix</keyword>
<sequence>MIQQSTDREYSKSEKMVSSMISIKAALITAGIVAVSLFLKSSVPIAVDFSVSRFPIFWSSFLSWLKPPYLFVAINVIITIIMASSKFYQSVGEQDGEDDEILLGGEYTIPNVITQAPPRRLVDLDADFDFVATVQSPILVAEVEILEVVFEEKEMAISGQTNGGDEFAVMRSELNQPIMEESENLPPAEKPLVSARSGHRKPIKASSKGVNRKKKALKVVKPNRHETLENTWNMITEEGKSTPLTCHYRKTSMSGLNAGGDVKPVLRKAETFRDVTNYRQSSPTVTSPVKMKKEMSPSREELNRRVEAFIKKCKEERLESLKLEK</sequence>
<reference evidence="6 7" key="2">
    <citation type="journal article" date="2000" name="Nature">
        <title>Sequence and analysis of chromosome 1 of the plant Arabidopsis thaliana.</title>
        <authorList>
            <person name="Theologis A."/>
            <person name="Ecker J.R."/>
            <person name="Palm C.J."/>
            <person name="Federspiel N.A."/>
            <person name="Kaul S."/>
            <person name="White O."/>
            <person name="Alonso J."/>
            <person name="Altafi H."/>
            <person name="Araujo R."/>
            <person name="Bowman C.L."/>
            <person name="Brooks S.Y."/>
            <person name="Buehler E."/>
            <person name="Chan A."/>
            <person name="Chao Q."/>
            <person name="Chen H."/>
            <person name="Cheuk R.F."/>
            <person name="Chin C.W."/>
            <person name="Chung M.K."/>
            <person name="Conn L."/>
            <person name="Conway A.B."/>
            <person name="Conway A.R."/>
            <person name="Creasy T.H."/>
            <person name="Dewar K."/>
            <person name="Dunn P."/>
            <person name="Etgu P."/>
            <person name="Feldblyum T.V."/>
            <person name="Feng J."/>
            <person name="Fong B."/>
            <person name="Fujii C.Y."/>
            <person name="Gill J.E."/>
            <person name="Goldsmith A.D."/>
            <person name="Haas B."/>
            <person name="Hansen N.F."/>
            <person name="Hughes B."/>
            <person name="Huizar L."/>
            <person name="Hunter J.L."/>
            <person name="Jenkins J."/>
            <person name="Johnson-Hopson C."/>
            <person name="Khan S."/>
            <person name="Khaykin E."/>
            <person name="Kim C.J."/>
            <person name="Koo H.L."/>
            <person name="Kremenetskaia I."/>
            <person name="Kurtz D.B."/>
            <person name="Kwan A."/>
            <person name="Lam B."/>
            <person name="Langin-Hooper S."/>
            <person name="Lee A."/>
            <person name="Lee J.M."/>
            <person name="Lenz C.A."/>
            <person name="Li J.H."/>
            <person name="Li Y."/>
            <person name="Lin X."/>
            <person name="Liu S.X."/>
            <person name="Liu Z.A."/>
            <person name="Luros J.S."/>
            <person name="Maiti R."/>
            <person name="Marziali A."/>
            <person name="Militscher J."/>
            <person name="Miranda M."/>
            <person name="Nguyen M."/>
            <person name="Nierman W.C."/>
            <person name="Osborne B.I."/>
            <person name="Pai G."/>
            <person name="Peterson J."/>
            <person name="Pham P.K."/>
            <person name="Rizzo M."/>
            <person name="Rooney T."/>
            <person name="Rowley D."/>
            <person name="Sakano H."/>
            <person name="Salzberg S.L."/>
            <person name="Schwartz J.R."/>
            <person name="Shinn P."/>
            <person name="Southwick A.M."/>
            <person name="Sun H."/>
            <person name="Tallon L.J."/>
            <person name="Tambunga G."/>
            <person name="Toriumi M.J."/>
            <person name="Town C.D."/>
            <person name="Utterback T."/>
            <person name="Van Aken S."/>
            <person name="Vaysberg M."/>
            <person name="Vysotskaia V.S."/>
            <person name="Walker M."/>
            <person name="Wu D."/>
            <person name="Yu G."/>
            <person name="Fraser C.M."/>
            <person name="Venter J.C."/>
            <person name="Davis R.W."/>
        </authorList>
    </citation>
    <scope>NUCLEOTIDE SEQUENCE [LARGE SCALE GENOMIC DNA]</scope>
    <source>
        <strain evidence="7">cv. Columbia</strain>
    </source>
</reference>
<keyword evidence="7" id="KW-1185">Reference proteome</keyword>
<dbReference type="SMR" id="Q9SXA8"/>
<evidence type="ECO:0000256" key="2">
    <source>
        <dbReference type="SAM" id="Phobius"/>
    </source>
</evidence>
<reference evidence="6" key="3">
    <citation type="submission" date="2011-02" db="EMBL/GenBank/DDBJ databases">
        <authorList>
            <consortium name="TAIR"/>
            <person name="Swarbreck D."/>
            <person name="Lamesch P."/>
            <person name="Wilks C."/>
            <person name="Huala E."/>
        </authorList>
    </citation>
    <scope>NUCLEOTIDE SEQUENCE</scope>
</reference>
<reference evidence="6" key="4">
    <citation type="submission" date="2016-05" db="EMBL/GenBank/DDBJ databases">
        <authorList>
            <person name="Krishnakumar V."/>
            <person name="Cheng C.-Y."/>
            <person name="Chan A.P."/>
            <person name="Schobel S."/>
            <person name="Kim M."/>
            <person name="Ferlanti E.S."/>
            <person name="Belyaeva I."/>
            <person name="Rosen B.D."/>
            <person name="Micklem G."/>
            <person name="Miller J.R."/>
            <person name="Vaughn M."/>
            <person name="Town C.D."/>
        </authorList>
    </citation>
    <scope>NUCLEOTIDE SEQUENCE</scope>
</reference>
<dbReference type="InterPro" id="IPR025520">
    <property type="entry name" value="DUF4408"/>
</dbReference>
<evidence type="ECO:0000313" key="5">
    <source>
        <dbReference type="EMBL" id="AAD50002.1"/>
    </source>
</evidence>
<reference evidence="7" key="5">
    <citation type="journal article" date="2017" name="Plant J.">
        <title>Araport11: a complete reannotation of the Arabidopsis thaliana reference genome.</title>
        <authorList>
            <person name="Cheng C.Y."/>
            <person name="Krishnakumar V."/>
            <person name="Chan A.P."/>
            <person name="Thibaud-Nissen F."/>
            <person name="Schobel S."/>
            <person name="Town C.D."/>
        </authorList>
    </citation>
    <scope>GENOME REANNOTATION</scope>
    <source>
        <strain evidence="7">cv. Columbia</strain>
    </source>
</reference>
<protein>
    <submittedName>
        <fullName evidence="6">Cotton fiber, putative (DUF761)</fullName>
    </submittedName>
    <submittedName>
        <fullName evidence="5">T28P6.12 protein</fullName>
    </submittedName>
</protein>
<evidence type="ECO:0000313" key="6">
    <source>
        <dbReference type="EMBL" id="ANM60310.1"/>
    </source>
</evidence>
<reference evidence="5" key="1">
    <citation type="submission" date="1999-08" db="EMBL/GenBank/DDBJ databases">
        <authorList>
            <person name="Federspiel N.A."/>
            <person name="Palm C.J."/>
            <person name="Conway A.B."/>
            <person name="Conn L."/>
            <person name="Hansen N.F."/>
            <person name="Altafi H."/>
            <person name="Araujo R."/>
            <person name="Huizar L."/>
            <person name="Rowley D."/>
            <person name="Buehler E."/>
            <person name="Dunn P."/>
            <person name="Gonzalez A."/>
            <person name="Kremenetskaia I."/>
            <person name="Kim C."/>
            <person name="Lenz C."/>
            <person name="Li J."/>
            <person name="Liu S."/>
            <person name="Luros S."/>
            <person name="Schwartz J."/>
            <person name="Shinn P."/>
            <person name="Toriumi M."/>
            <person name="Vysotskaia V.S."/>
            <person name="Walker M."/>
            <person name="Yu G."/>
            <person name="Ecker J."/>
            <person name="Theologis A."/>
            <person name="Davis R.W."/>
        </authorList>
    </citation>
    <scope>NUCLEOTIDE SEQUENCE</scope>
</reference>
<dbReference type="EMBL" id="AC007259">
    <property type="protein sequence ID" value="AAD50002.1"/>
    <property type="molecule type" value="Genomic_DNA"/>
</dbReference>
<gene>
    <name evidence="4 6" type="ordered locus">At1g11220</name>
    <name evidence="5" type="ORF">T28P6.12</name>
    <name evidence="6" type="ORF">T28P6_12</name>
</gene>
<dbReference type="eggNOG" id="ENOG502QU3V">
    <property type="taxonomic scope" value="Eukaryota"/>
</dbReference>
<dbReference type="PANTHER" id="PTHR33098">
    <property type="entry name" value="COTTON FIBER (DUF761)"/>
    <property type="match status" value="1"/>
</dbReference>
<dbReference type="EMBL" id="CP002684">
    <property type="protein sequence ID" value="ANM60310.1"/>
    <property type="molecule type" value="Genomic_DNA"/>
</dbReference>
<dbReference type="PANTHER" id="PTHR33098:SF52">
    <property type="entry name" value="T28P6.11 PROTEIN-RELATED"/>
    <property type="match status" value="1"/>
</dbReference>
<dbReference type="PaxDb" id="3702-AT1G11220.1"/>
<feature type="domain" description="DUF4408" evidence="3">
    <location>
        <begin position="55"/>
        <end position="87"/>
    </location>
</feature>
<feature type="transmembrane region" description="Helical" evidence="2">
    <location>
        <begin position="21"/>
        <end position="47"/>
    </location>
</feature>
<feature type="compositionally biased region" description="Basic and acidic residues" evidence="1">
    <location>
        <begin position="291"/>
        <end position="300"/>
    </location>
</feature>
<dbReference type="AlphaFoldDB" id="Q9SXA8"/>
<dbReference type="TAIR" id="AT1G11220"/>
<dbReference type="Araport" id="AT1G11220"/>
<evidence type="ECO:0000259" key="3">
    <source>
        <dbReference type="Pfam" id="PF14364"/>
    </source>
</evidence>
<dbReference type="GeneID" id="837663"/>
<proteinExistence type="evidence at protein level"/>
<dbReference type="FunCoup" id="Q9SXA8">
    <property type="interactions" value="14"/>
</dbReference>
<dbReference type="Proteomes" id="UP000006548">
    <property type="component" value="Chromosome 1"/>
</dbReference>
<name>Q9SXA8_ARATH</name>
<keyword evidence="2" id="KW-0472">Membrane</keyword>
<dbReference type="ExpressionAtlas" id="Q9SXA8">
    <property type="expression patterns" value="baseline and differential"/>
</dbReference>
<dbReference type="iPTMnet" id="Q9SXA8"/>
<keyword evidence="8" id="KW-1267">Proteomics identification</keyword>
<accession>Q9SXA8</accession>
<evidence type="ECO:0000313" key="7">
    <source>
        <dbReference type="Proteomes" id="UP000006548"/>
    </source>
</evidence>
<feature type="region of interest" description="Disordered" evidence="1">
    <location>
        <begin position="280"/>
        <end position="300"/>
    </location>
</feature>
<dbReference type="PIR" id="B86246">
    <property type="entry name" value="B86246"/>
</dbReference>
<dbReference type="KEGG" id="ath:AT1G11220"/>
<keyword evidence="2" id="KW-0812">Transmembrane</keyword>
<evidence type="ECO:0000313" key="4">
    <source>
        <dbReference type="Araport" id="AT1G11220"/>
    </source>
</evidence>
<dbReference type="Pfam" id="PF14364">
    <property type="entry name" value="DUF4408"/>
    <property type="match status" value="1"/>
</dbReference>